<dbReference type="Pfam" id="PF09994">
    <property type="entry name" value="T6SS_Tle1-like_cat"/>
    <property type="match status" value="1"/>
</dbReference>
<feature type="region of interest" description="Disordered" evidence="1">
    <location>
        <begin position="438"/>
        <end position="586"/>
    </location>
</feature>
<evidence type="ECO:0000313" key="3">
    <source>
        <dbReference type="EMBL" id="KAK4462116.1"/>
    </source>
</evidence>
<dbReference type="InterPro" id="IPR018712">
    <property type="entry name" value="Tle1-like_cat"/>
</dbReference>
<reference evidence="3" key="2">
    <citation type="submission" date="2023-06" db="EMBL/GenBank/DDBJ databases">
        <authorList>
            <consortium name="Lawrence Berkeley National Laboratory"/>
            <person name="Mondo S.J."/>
            <person name="Hensen N."/>
            <person name="Bonometti L."/>
            <person name="Westerberg I."/>
            <person name="Brannstrom I.O."/>
            <person name="Guillou S."/>
            <person name="Cros-Aarteil S."/>
            <person name="Calhoun S."/>
            <person name="Haridas S."/>
            <person name="Kuo A."/>
            <person name="Pangilinan J."/>
            <person name="Riley R."/>
            <person name="Labutti K."/>
            <person name="Andreopoulos B."/>
            <person name="Lipzen A."/>
            <person name="Chen C."/>
            <person name="Yanf M."/>
            <person name="Daum C."/>
            <person name="Ng V."/>
            <person name="Clum A."/>
            <person name="Steindorff A."/>
            <person name="Ohm R."/>
            <person name="Martin F."/>
            <person name="Silar P."/>
            <person name="Natvig D."/>
            <person name="Lalanne C."/>
            <person name="Gautier V."/>
            <person name="Ament-Velasquez S.L."/>
            <person name="Kruys A."/>
            <person name="Hutchinson M.I."/>
            <person name="Powell A.J."/>
            <person name="Barry K."/>
            <person name="Miller A.N."/>
            <person name="Grigoriev I.V."/>
            <person name="Debuchy R."/>
            <person name="Gladieux P."/>
            <person name="Thoren M.H."/>
            <person name="Johannesson H."/>
        </authorList>
    </citation>
    <scope>NUCLEOTIDE SEQUENCE</scope>
    <source>
        <strain evidence="3">PSN324</strain>
    </source>
</reference>
<feature type="domain" description="T6SS Phospholipase effector Tle1-like catalytic" evidence="2">
    <location>
        <begin position="8"/>
        <end position="269"/>
    </location>
</feature>
<sequence length="676" mass="74879">MAAKPYPKSLLVCFDGTSNNEASGTNIHRLYRHADEIPGKQAKCYVTGLGADWDWNMIGGNFAGKGIEGKLWKGYDFLIKNCSRANPGADKLTVVGFSRGAFTASCFVTFLNDVGFSPDAIKSEQQFIKLFTSWRETRESEPRGAFNKQRFLSDQPENYKVNDFQTLQVSALGLFDTVAALEGGRLAVMPKPTRQKLAFIDGIVPPNVKNAYHALSLFEHRRDFGPAVWTKWPAKSIVRQCWFAGCHSDVGGFSTNTHPIHHFALLWMMGMLGDFVLFNTWNLMEDIASSVKSISEKYFSDSYDGKILFIPKAWHVAGSENRQLPTIGRPTEEQVKKSEFITLKGQTRPILENHSIHWTTASFVAWMADNNRPCHPLRAYTRHEADFGEGVNPATGEDAGPCYWSDSKAKVEEEMPSAFEFEFLWTWAYPNAQRKKQTQQFINKAGTAHRAKPTRGQSLPPGMQLSSLNLNPGTSQANSQKASPQQAPAVKTTDQTASTSITTTSSSSSPSGTSKNPKPSRNPQRSGSLPVTPSKTSTSSQAKPPARAPSTPRTAPIKPVSLPKSWPQRNPDSQQHKGAGPPRPKPWKYVQGGWWYLEKRTVVEGWKLAGGAEGRARGKDSEVAYVGMAEDGSEIRVTMDTLIYDAARGDWGYFAGKKWYVFGAEGEEEGPRKRFG</sequence>
<evidence type="ECO:0000256" key="1">
    <source>
        <dbReference type="SAM" id="MobiDB-lite"/>
    </source>
</evidence>
<organism evidence="3 4">
    <name type="scientific">Cladorrhinum samala</name>
    <dbReference type="NCBI Taxonomy" id="585594"/>
    <lineage>
        <taxon>Eukaryota</taxon>
        <taxon>Fungi</taxon>
        <taxon>Dikarya</taxon>
        <taxon>Ascomycota</taxon>
        <taxon>Pezizomycotina</taxon>
        <taxon>Sordariomycetes</taxon>
        <taxon>Sordariomycetidae</taxon>
        <taxon>Sordariales</taxon>
        <taxon>Podosporaceae</taxon>
        <taxon>Cladorrhinum</taxon>
    </lineage>
</organism>
<dbReference type="EMBL" id="MU864977">
    <property type="protein sequence ID" value="KAK4462116.1"/>
    <property type="molecule type" value="Genomic_DNA"/>
</dbReference>
<feature type="compositionally biased region" description="Low complexity" evidence="1">
    <location>
        <begin position="492"/>
        <end position="514"/>
    </location>
</feature>
<evidence type="ECO:0000259" key="2">
    <source>
        <dbReference type="Pfam" id="PF09994"/>
    </source>
</evidence>
<dbReference type="AlphaFoldDB" id="A0AAV9HMX2"/>
<reference evidence="3" key="1">
    <citation type="journal article" date="2023" name="Mol. Phylogenet. Evol.">
        <title>Genome-scale phylogeny and comparative genomics of the fungal order Sordariales.</title>
        <authorList>
            <person name="Hensen N."/>
            <person name="Bonometti L."/>
            <person name="Westerberg I."/>
            <person name="Brannstrom I.O."/>
            <person name="Guillou S."/>
            <person name="Cros-Aarteil S."/>
            <person name="Calhoun S."/>
            <person name="Haridas S."/>
            <person name="Kuo A."/>
            <person name="Mondo S."/>
            <person name="Pangilinan J."/>
            <person name="Riley R."/>
            <person name="LaButti K."/>
            <person name="Andreopoulos B."/>
            <person name="Lipzen A."/>
            <person name="Chen C."/>
            <person name="Yan M."/>
            <person name="Daum C."/>
            <person name="Ng V."/>
            <person name="Clum A."/>
            <person name="Steindorff A."/>
            <person name="Ohm R.A."/>
            <person name="Martin F."/>
            <person name="Silar P."/>
            <person name="Natvig D.O."/>
            <person name="Lalanne C."/>
            <person name="Gautier V."/>
            <person name="Ament-Velasquez S.L."/>
            <person name="Kruys A."/>
            <person name="Hutchinson M.I."/>
            <person name="Powell A.J."/>
            <person name="Barry K."/>
            <person name="Miller A.N."/>
            <person name="Grigoriev I.V."/>
            <person name="Debuchy R."/>
            <person name="Gladieux P."/>
            <person name="Hiltunen Thoren M."/>
            <person name="Johannesson H."/>
        </authorList>
    </citation>
    <scope>NUCLEOTIDE SEQUENCE</scope>
    <source>
        <strain evidence="3">PSN324</strain>
    </source>
</reference>
<gene>
    <name evidence="3" type="ORF">QBC42DRAFT_328094</name>
</gene>
<proteinExistence type="predicted"/>
<feature type="compositionally biased region" description="Polar residues" evidence="1">
    <location>
        <begin position="464"/>
        <end position="486"/>
    </location>
</feature>
<evidence type="ECO:0000313" key="4">
    <source>
        <dbReference type="Proteomes" id="UP001321749"/>
    </source>
</evidence>
<name>A0AAV9HMX2_9PEZI</name>
<dbReference type="PANTHER" id="PTHR33840">
    <property type="match status" value="1"/>
</dbReference>
<protein>
    <recommendedName>
        <fullName evidence="2">T6SS Phospholipase effector Tle1-like catalytic domain-containing protein</fullName>
    </recommendedName>
</protein>
<feature type="compositionally biased region" description="Low complexity" evidence="1">
    <location>
        <begin position="542"/>
        <end position="556"/>
    </location>
</feature>
<accession>A0AAV9HMX2</accession>
<comment type="caution">
    <text evidence="3">The sequence shown here is derived from an EMBL/GenBank/DDBJ whole genome shotgun (WGS) entry which is preliminary data.</text>
</comment>
<dbReference type="PANTHER" id="PTHR33840:SF1">
    <property type="entry name" value="TLE1 PHOSPHOLIPASE DOMAIN-CONTAINING PROTEIN"/>
    <property type="match status" value="1"/>
</dbReference>
<feature type="compositionally biased region" description="Polar residues" evidence="1">
    <location>
        <begin position="515"/>
        <end position="541"/>
    </location>
</feature>
<keyword evidence="4" id="KW-1185">Reference proteome</keyword>
<dbReference type="Proteomes" id="UP001321749">
    <property type="component" value="Unassembled WGS sequence"/>
</dbReference>